<keyword evidence="5 7" id="KW-1133">Transmembrane helix</keyword>
<dbReference type="STRING" id="1077974.GOEFS_005_00050"/>
<feature type="transmembrane region" description="Helical" evidence="7">
    <location>
        <begin position="199"/>
        <end position="219"/>
    </location>
</feature>
<evidence type="ECO:0000313" key="9">
    <source>
        <dbReference type="EMBL" id="GAB16546.1"/>
    </source>
</evidence>
<evidence type="ECO:0000256" key="7">
    <source>
        <dbReference type="SAM" id="Phobius"/>
    </source>
</evidence>
<gene>
    <name evidence="9" type="ORF">GOEFS_005_00050</name>
</gene>
<dbReference type="InterPro" id="IPR050545">
    <property type="entry name" value="Mycobact_MmpL"/>
</dbReference>
<feature type="transmembrane region" description="Helical" evidence="7">
    <location>
        <begin position="256"/>
        <end position="274"/>
    </location>
</feature>
<dbReference type="PANTHER" id="PTHR33406:SF6">
    <property type="entry name" value="MEMBRANE PROTEIN YDGH-RELATED"/>
    <property type="match status" value="1"/>
</dbReference>
<keyword evidence="10" id="KW-1185">Reference proteome</keyword>
<name>H0QUP5_9ACTN</name>
<dbReference type="Gene3D" id="1.20.1640.10">
    <property type="entry name" value="Multidrug efflux transporter AcrB transmembrane domain"/>
    <property type="match status" value="2"/>
</dbReference>
<feature type="transmembrane region" description="Helical" evidence="7">
    <location>
        <begin position="301"/>
        <end position="319"/>
    </location>
</feature>
<feature type="transmembrane region" description="Helical" evidence="7">
    <location>
        <begin position="833"/>
        <end position="852"/>
    </location>
</feature>
<dbReference type="AlphaFoldDB" id="H0QUP5"/>
<feature type="transmembrane region" description="Helical" evidence="7">
    <location>
        <begin position="373"/>
        <end position="395"/>
    </location>
</feature>
<keyword evidence="3" id="KW-1003">Cell membrane</keyword>
<evidence type="ECO:0000256" key="4">
    <source>
        <dbReference type="ARBA" id="ARBA00022692"/>
    </source>
</evidence>
<dbReference type="Proteomes" id="UP000035034">
    <property type="component" value="Unassembled WGS sequence"/>
</dbReference>
<feature type="transmembrane region" description="Helical" evidence="7">
    <location>
        <begin position="930"/>
        <end position="953"/>
    </location>
</feature>
<dbReference type="OrthoDB" id="2365435at2"/>
<dbReference type="eggNOG" id="COG2409">
    <property type="taxonomic scope" value="Bacteria"/>
</dbReference>
<evidence type="ECO:0000313" key="10">
    <source>
        <dbReference type="Proteomes" id="UP000035034"/>
    </source>
</evidence>
<dbReference type="RefSeq" id="WP_007315884.1">
    <property type="nucleotide sequence ID" value="NZ_BAEH01000005.1"/>
</dbReference>
<feature type="transmembrane region" description="Helical" evidence="7">
    <location>
        <begin position="859"/>
        <end position="882"/>
    </location>
</feature>
<feature type="transmembrane region" description="Helical" evidence="7">
    <location>
        <begin position="331"/>
        <end position="353"/>
    </location>
</feature>
<dbReference type="EMBL" id="BAEH01000005">
    <property type="protein sequence ID" value="GAB16546.1"/>
    <property type="molecule type" value="Genomic_DNA"/>
</dbReference>
<sequence length="1000" mass="106444">MAHQYSPAFERVGRGITRHSALVILLWILIAVGTNALWPQLETVANERSVPPFPSDAPSISAMHDMAQKFNQQGADNVAIVAMTNPGGYDIGARAHYTALVDRLKAGGSTSFIQDMLGAADAQSNPALRKQVVSTDGKAWFLLVGLRGDLGSPEAMQSLKSIKNTVSQTFQGSTVQARVTGNAATMGDVAVQAISDTRLVGAITFAVITILLLLIYRSVFTASLPLIVMGMSVAVARGTVAGLSMLGMPISSTSSALMVAIVAGACVNYTVFYISRYHENLRLGQRPDEAIARTSGSMTRVILATAATVAIANLAQVTAKLQALAASGPAVAVAISIGFLVTVTMLPAILHLAAKRKVGFPKAALTESLWRRIGVYVVRNPVVTLLVALLMLGGLCAFAPSMMFSYDDRAAQPKGTESSEGYAMLNAHFPADSMLPQYLIINSNKDLRTPESLADLDQMAQRVSQLPGITRIVGITRPDGSKITQATLAWQIGTMGKQLARAGDTAKNYVPQLDRVQQIADLVSQLAKEFDANELTQINSLITQAFSQAGSASGQLSQYSVLLNQLAKSGPQLDQLAGLAPTVRTTAATLTSAISLIEPIYSTMKASQSCTDLTQCVDLRKQLAVLIDSKNSGALAALGSVSATIDTMAQSGTPPSKMISTMKDQLTAAQSYIRRIGEFKARYDRANDVLRRVQLLGISNDDAEKMGDRVREMRRQTEEAMGGLTELAAYLQTVGTAAKSPSASGFYLPSRMLSTGDFSSAASLFISPDGKMARYMIQTSVDPYSPQAMELTRLVASTARDATPNTSLAGSKVAVGGLPAILGDLRDVFKRDFIEIIIVTLLIILAVMCLLLRSIVAPIYLLATVILTYLAALGTGVLVFQVILGKEIYWAVPAMTFVLVVAVGADYNMLYMSRLREESQKGFRIGVLRAVGHTGSVITSAGMIFAAAMFGMMAGSISMMYQMGFVIGAGILIDTFIVRTLIVPAIATVLGPKSWWPAKS</sequence>
<feature type="domain" description="Membrane transport protein MMPL" evidence="8">
    <location>
        <begin position="54"/>
        <end position="382"/>
    </location>
</feature>
<feature type="transmembrane region" description="Helical" evidence="7">
    <location>
        <begin position="888"/>
        <end position="909"/>
    </location>
</feature>
<dbReference type="GO" id="GO:0005886">
    <property type="term" value="C:plasma membrane"/>
    <property type="evidence" value="ECO:0007669"/>
    <property type="project" value="UniProtKB-SubCell"/>
</dbReference>
<accession>H0QUP5</accession>
<organism evidence="9 10">
    <name type="scientific">Gordonia effusa NBRC 100432</name>
    <dbReference type="NCBI Taxonomy" id="1077974"/>
    <lineage>
        <taxon>Bacteria</taxon>
        <taxon>Bacillati</taxon>
        <taxon>Actinomycetota</taxon>
        <taxon>Actinomycetes</taxon>
        <taxon>Mycobacteriales</taxon>
        <taxon>Gordoniaceae</taxon>
        <taxon>Gordonia</taxon>
    </lineage>
</organism>
<feature type="transmembrane region" description="Helical" evidence="7">
    <location>
        <begin position="965"/>
        <end position="990"/>
    </location>
</feature>
<protein>
    <recommendedName>
        <fullName evidence="8">Membrane transport protein MMPL domain-containing protein</fullName>
    </recommendedName>
</protein>
<evidence type="ECO:0000256" key="3">
    <source>
        <dbReference type="ARBA" id="ARBA00022475"/>
    </source>
</evidence>
<feature type="transmembrane region" description="Helical" evidence="7">
    <location>
        <begin position="21"/>
        <end position="38"/>
    </location>
</feature>
<dbReference type="InterPro" id="IPR004869">
    <property type="entry name" value="MMPL_dom"/>
</dbReference>
<evidence type="ECO:0000256" key="2">
    <source>
        <dbReference type="ARBA" id="ARBA00010157"/>
    </source>
</evidence>
<dbReference type="Pfam" id="PF03176">
    <property type="entry name" value="MMPL"/>
    <property type="match status" value="2"/>
</dbReference>
<comment type="caution">
    <text evidence="9">The sequence shown here is derived from an EMBL/GenBank/DDBJ whole genome shotgun (WGS) entry which is preliminary data.</text>
</comment>
<keyword evidence="4 7" id="KW-0812">Transmembrane</keyword>
<comment type="similarity">
    <text evidence="2">Belongs to the resistance-nodulation-cell division (RND) (TC 2.A.6) family. MmpL subfamily.</text>
</comment>
<feature type="domain" description="Membrane transport protein MMPL" evidence="8">
    <location>
        <begin position="722"/>
        <end position="997"/>
    </location>
</feature>
<dbReference type="SUPFAM" id="SSF82866">
    <property type="entry name" value="Multidrug efflux transporter AcrB transmembrane domain"/>
    <property type="match status" value="2"/>
</dbReference>
<dbReference type="PANTHER" id="PTHR33406">
    <property type="entry name" value="MEMBRANE PROTEIN MJ1562-RELATED"/>
    <property type="match status" value="1"/>
</dbReference>
<evidence type="ECO:0000256" key="5">
    <source>
        <dbReference type="ARBA" id="ARBA00022989"/>
    </source>
</evidence>
<keyword evidence="6 7" id="KW-0472">Membrane</keyword>
<evidence type="ECO:0000256" key="1">
    <source>
        <dbReference type="ARBA" id="ARBA00004651"/>
    </source>
</evidence>
<evidence type="ECO:0000256" key="6">
    <source>
        <dbReference type="ARBA" id="ARBA00023136"/>
    </source>
</evidence>
<reference evidence="9 10" key="1">
    <citation type="submission" date="2011-12" db="EMBL/GenBank/DDBJ databases">
        <title>Whole genome shotgun sequence of Gordonia effusa NBRC 100432.</title>
        <authorList>
            <person name="Yoshida I."/>
            <person name="Takarada H."/>
            <person name="Hosoyama A."/>
            <person name="Tsuchikane K."/>
            <person name="Katsumata H."/>
            <person name="Yamazaki S."/>
            <person name="Fujita N."/>
        </authorList>
    </citation>
    <scope>NUCLEOTIDE SEQUENCE [LARGE SCALE GENOMIC DNA]</scope>
    <source>
        <strain evidence="9 10">NBRC 100432</strain>
    </source>
</reference>
<evidence type="ECO:0000259" key="8">
    <source>
        <dbReference type="Pfam" id="PF03176"/>
    </source>
</evidence>
<proteinExistence type="inferred from homology"/>
<comment type="subcellular location">
    <subcellularLocation>
        <location evidence="1">Cell membrane</location>
        <topology evidence="1">Multi-pass membrane protein</topology>
    </subcellularLocation>
</comment>